<protein>
    <recommendedName>
        <fullName evidence="1">Methyltransferase type 11 domain-containing protein</fullName>
    </recommendedName>
</protein>
<dbReference type="EMBL" id="UOFI01000036">
    <property type="protein sequence ID" value="VAW63020.1"/>
    <property type="molecule type" value="Genomic_DNA"/>
</dbReference>
<feature type="domain" description="Methyltransferase type 11" evidence="1">
    <location>
        <begin position="125"/>
        <end position="181"/>
    </location>
</feature>
<name>A0A3B0XEI1_9ZZZZ</name>
<organism evidence="2">
    <name type="scientific">hydrothermal vent metagenome</name>
    <dbReference type="NCBI Taxonomy" id="652676"/>
    <lineage>
        <taxon>unclassified sequences</taxon>
        <taxon>metagenomes</taxon>
        <taxon>ecological metagenomes</taxon>
    </lineage>
</organism>
<dbReference type="Gene3D" id="3.40.50.150">
    <property type="entry name" value="Vaccinia Virus protein VP39"/>
    <property type="match status" value="1"/>
</dbReference>
<accession>A0A3B0XEI1</accession>
<dbReference type="GO" id="GO:0008757">
    <property type="term" value="F:S-adenosylmethionine-dependent methyltransferase activity"/>
    <property type="evidence" value="ECO:0007669"/>
    <property type="project" value="InterPro"/>
</dbReference>
<evidence type="ECO:0000313" key="2">
    <source>
        <dbReference type="EMBL" id="VAW63020.1"/>
    </source>
</evidence>
<dbReference type="SUPFAM" id="SSF53335">
    <property type="entry name" value="S-adenosyl-L-methionine-dependent methyltransferases"/>
    <property type="match status" value="1"/>
</dbReference>
<reference evidence="2" key="1">
    <citation type="submission" date="2018-06" db="EMBL/GenBank/DDBJ databases">
        <authorList>
            <person name="Zhirakovskaya E."/>
        </authorList>
    </citation>
    <scope>NUCLEOTIDE SEQUENCE</scope>
</reference>
<dbReference type="InterPro" id="IPR029063">
    <property type="entry name" value="SAM-dependent_MTases_sf"/>
</dbReference>
<gene>
    <name evidence="2" type="ORF">MNBD_GAMMA09-579</name>
</gene>
<proteinExistence type="predicted"/>
<dbReference type="Pfam" id="PF08241">
    <property type="entry name" value="Methyltransf_11"/>
    <property type="match status" value="1"/>
</dbReference>
<evidence type="ECO:0000259" key="1">
    <source>
        <dbReference type="Pfam" id="PF08241"/>
    </source>
</evidence>
<dbReference type="AlphaFoldDB" id="A0A3B0XEI1"/>
<dbReference type="InterPro" id="IPR013216">
    <property type="entry name" value="Methyltransf_11"/>
</dbReference>
<sequence length="270" mass="31028">MHSKKESLLKRWHSFRINPSLCKKKWHKEYWHTIDNCRIISCSTCPSFDSMKKACSINFGTPLRKCVVSSIEAHFFDCKNKNVIEIGFGRFKLAKKLITRSGGTWTGVEPRRPKNETPAIGKGGYGHATDIPFPDETFDKAFAIQSLEHWGQKAGGVRKPSSYPQCIAEINRVLKPGGTVYLDAPVHFHGNEMLIMGDVDKVRSLFPENQWKNVQIEKWREDYTPLERYTPTDNEFQDWDIEITSYSEDQVTEARKNGVVWLMVVTAIKI</sequence>